<keyword evidence="7" id="KW-0325">Glycoprotein</keyword>
<accession>A0A8J4UQS9</accession>
<feature type="chain" id="PRO_5035165456" evidence="9">
    <location>
        <begin position="21"/>
        <end position="383"/>
    </location>
</feature>
<protein>
    <submittedName>
        <fullName evidence="10">Uncharacterized protein</fullName>
    </submittedName>
</protein>
<evidence type="ECO:0000256" key="1">
    <source>
        <dbReference type="ARBA" id="ARBA00004167"/>
    </source>
</evidence>
<keyword evidence="6 8" id="KW-0472">Membrane</keyword>
<name>A0A8J4UQS9_9MYCE</name>
<evidence type="ECO:0000256" key="5">
    <source>
        <dbReference type="ARBA" id="ARBA00022989"/>
    </source>
</evidence>
<organism evidence="10 11">
    <name type="scientific">Polysphondylium violaceum</name>
    <dbReference type="NCBI Taxonomy" id="133409"/>
    <lineage>
        <taxon>Eukaryota</taxon>
        <taxon>Amoebozoa</taxon>
        <taxon>Evosea</taxon>
        <taxon>Eumycetozoa</taxon>
        <taxon>Dictyostelia</taxon>
        <taxon>Dictyosteliales</taxon>
        <taxon>Dictyosteliaceae</taxon>
        <taxon>Polysphondylium</taxon>
    </lineage>
</organism>
<dbReference type="GO" id="GO:0007040">
    <property type="term" value="P:lysosome organization"/>
    <property type="evidence" value="ECO:0007669"/>
    <property type="project" value="TreeGrafter"/>
</dbReference>
<gene>
    <name evidence="10" type="ORF">CYY_007587</name>
</gene>
<comment type="subcellular location">
    <subcellularLocation>
        <location evidence="1">Membrane</location>
        <topology evidence="1">Single-pass membrane protein</topology>
    </subcellularLocation>
</comment>
<evidence type="ECO:0000256" key="7">
    <source>
        <dbReference type="ARBA" id="ARBA00023180"/>
    </source>
</evidence>
<dbReference type="Pfam" id="PF15014">
    <property type="entry name" value="CLN5"/>
    <property type="match status" value="1"/>
</dbReference>
<evidence type="ECO:0000256" key="8">
    <source>
        <dbReference type="SAM" id="Phobius"/>
    </source>
</evidence>
<evidence type="ECO:0000313" key="10">
    <source>
        <dbReference type="EMBL" id="KAF2071101.1"/>
    </source>
</evidence>
<feature type="transmembrane region" description="Helical" evidence="8">
    <location>
        <begin position="307"/>
        <end position="332"/>
    </location>
</feature>
<feature type="signal peptide" evidence="9">
    <location>
        <begin position="1"/>
        <end position="20"/>
    </location>
</feature>
<evidence type="ECO:0000256" key="6">
    <source>
        <dbReference type="ARBA" id="ARBA00023136"/>
    </source>
</evidence>
<comment type="caution">
    <text evidence="10">The sequence shown here is derived from an EMBL/GenBank/DDBJ whole genome shotgun (WGS) entry which is preliminary data.</text>
</comment>
<dbReference type="AlphaFoldDB" id="A0A8J4UQS9"/>
<dbReference type="GO" id="GO:0005765">
    <property type="term" value="C:lysosomal membrane"/>
    <property type="evidence" value="ECO:0007669"/>
    <property type="project" value="TreeGrafter"/>
</dbReference>
<comment type="similarity">
    <text evidence="2">Belongs to the CLN5 family.</text>
</comment>
<keyword evidence="4 9" id="KW-0732">Signal</keyword>
<dbReference type="PANTHER" id="PTHR15380:SF1">
    <property type="entry name" value="CLN5-LIKE PROTEIN 1-RELATED"/>
    <property type="match status" value="1"/>
</dbReference>
<sequence length="383" mass="43332">MKIYNIIISFIILFNGICNCFEYTDTFQVYYLEAPLMYAKYGDLLSHINAFHSGVGFRSIYNASEQFTVDFTAQPSIISSLFPASIVNESLRTEINWDSYATVSIQTLINDTYWSSQQHIMNCTGEQLAQYLCWSPTFNNTKYNLFDVRDAESNQVYLPSRICNDFAWSSFDALFNLGATVVSNLKPSRDYITLYVTQEPVKIEYEDEATWNEITKFYIDLEKLKEMNESMTSLVKTMDHLFNGTFFLYVDDSYYNLSLAVFKTPISFTYTPTPLPSGTPDKSSVGYNSSCYSPLNPNKPSSISGGWIFIIILSCGVSTYLILGVIVNKFLLKQSGLDLIPNRSFWSGFGVNISAGFYFIKSKITGSSSSQYSYISSSSSDNL</sequence>
<dbReference type="Pfam" id="PF09451">
    <property type="entry name" value="ATG27"/>
    <property type="match status" value="1"/>
</dbReference>
<evidence type="ECO:0000313" key="11">
    <source>
        <dbReference type="Proteomes" id="UP000695562"/>
    </source>
</evidence>
<dbReference type="Proteomes" id="UP000695562">
    <property type="component" value="Unassembled WGS sequence"/>
</dbReference>
<keyword evidence="5 8" id="KW-1133">Transmembrane helix</keyword>
<dbReference type="GO" id="GO:0016798">
    <property type="term" value="F:hydrolase activity, acting on glycosyl bonds"/>
    <property type="evidence" value="ECO:0007669"/>
    <property type="project" value="TreeGrafter"/>
</dbReference>
<keyword evidence="11" id="KW-1185">Reference proteome</keyword>
<dbReference type="InterPro" id="IPR018939">
    <property type="entry name" value="Autophagy-rel_prot_27"/>
</dbReference>
<reference evidence="10" key="1">
    <citation type="submission" date="2020-01" db="EMBL/GenBank/DDBJ databases">
        <title>Development of genomics and gene disruption for Polysphondylium violaceum indicates a role for the polyketide synthase stlB in stalk morphogenesis.</title>
        <authorList>
            <person name="Narita B."/>
            <person name="Kawabe Y."/>
            <person name="Kin K."/>
            <person name="Saito T."/>
            <person name="Gibbs R."/>
            <person name="Kuspa A."/>
            <person name="Muzny D."/>
            <person name="Queller D."/>
            <person name="Richards S."/>
            <person name="Strassman J."/>
            <person name="Sucgang R."/>
            <person name="Worley K."/>
            <person name="Schaap P."/>
        </authorList>
    </citation>
    <scope>NUCLEOTIDE SEQUENCE</scope>
    <source>
        <strain evidence="10">QSvi11</strain>
    </source>
</reference>
<evidence type="ECO:0000256" key="9">
    <source>
        <dbReference type="SAM" id="SignalP"/>
    </source>
</evidence>
<proteinExistence type="inferred from homology"/>
<evidence type="ECO:0000256" key="4">
    <source>
        <dbReference type="ARBA" id="ARBA00022729"/>
    </source>
</evidence>
<dbReference type="InterPro" id="IPR026138">
    <property type="entry name" value="CLN5"/>
</dbReference>
<dbReference type="OrthoDB" id="18220at2759"/>
<dbReference type="EMBL" id="AJWJ01000413">
    <property type="protein sequence ID" value="KAF2071101.1"/>
    <property type="molecule type" value="Genomic_DNA"/>
</dbReference>
<evidence type="ECO:0000256" key="3">
    <source>
        <dbReference type="ARBA" id="ARBA00022692"/>
    </source>
</evidence>
<keyword evidence="3 8" id="KW-0812">Transmembrane</keyword>
<evidence type="ECO:0000256" key="2">
    <source>
        <dbReference type="ARBA" id="ARBA00007028"/>
    </source>
</evidence>
<dbReference type="PANTHER" id="PTHR15380">
    <property type="entry name" value="CEROID-LIPOFUSCINOSIS, NEURONAL 5"/>
    <property type="match status" value="1"/>
</dbReference>